<dbReference type="CDD" id="cd04847">
    <property type="entry name" value="Peptidases_S8_Subtilisin_like_2"/>
    <property type="match status" value="1"/>
</dbReference>
<dbReference type="InterPro" id="IPR034074">
    <property type="entry name" value="Y4bN_pept_dom"/>
</dbReference>
<dbReference type="InterPro" id="IPR015500">
    <property type="entry name" value="Peptidase_S8_subtilisin-rel"/>
</dbReference>
<evidence type="ECO:0000313" key="8">
    <source>
        <dbReference type="Proteomes" id="UP001157069"/>
    </source>
</evidence>
<feature type="domain" description="Peptidase S8/S53" evidence="6">
    <location>
        <begin position="274"/>
        <end position="565"/>
    </location>
</feature>
<dbReference type="Gene3D" id="3.40.50.200">
    <property type="entry name" value="Peptidase S8/S53 domain"/>
    <property type="match status" value="1"/>
</dbReference>
<keyword evidence="4 5" id="KW-0720">Serine protease</keyword>
<protein>
    <recommendedName>
        <fullName evidence="6">Peptidase S8/S53 domain-containing protein</fullName>
    </recommendedName>
</protein>
<dbReference type="SUPFAM" id="SSF52743">
    <property type="entry name" value="Subtilisin-like"/>
    <property type="match status" value="1"/>
</dbReference>
<organism evidence="7 8">
    <name type="scientific">Homoserinibacter gongjuensis</name>
    <dbReference type="NCBI Taxonomy" id="1162968"/>
    <lineage>
        <taxon>Bacteria</taxon>
        <taxon>Bacillati</taxon>
        <taxon>Actinomycetota</taxon>
        <taxon>Actinomycetes</taxon>
        <taxon>Micrococcales</taxon>
        <taxon>Microbacteriaceae</taxon>
        <taxon>Homoserinibacter</taxon>
    </lineage>
</organism>
<evidence type="ECO:0000256" key="2">
    <source>
        <dbReference type="ARBA" id="ARBA00022670"/>
    </source>
</evidence>
<comment type="caution">
    <text evidence="7">The sequence shown here is derived from an EMBL/GenBank/DDBJ whole genome shotgun (WGS) entry which is preliminary data.</text>
</comment>
<keyword evidence="3 5" id="KW-0378">Hydrolase</keyword>
<sequence length="762" mass="82324">MVDFQPILLLPYERTELTRKPGGGRTHEPLVPITDTLRRELSTQVLQLAEMAARTRASASNPLPVKVVLHERALAKSSRPYKFLKNAALPVIAVERPGELIVGGTSDRLTALASAIQTGTSKEDIFHISTLTVFSAWGVSDIFGVSTEAEAAALLQAARDRGAFVKVTFFPWFSTMVQRLATPQGAIGQGPDRPSLLATFEQALGLEVRTANASTDRPVAYLEPTAELTVDYFRDHKSVRSVSLEPIYSVVDPASQPYIELASLESQQVPVPAGEAVVVGVLDSGVDSAMLEPGIIGRETFNVPADRDPWHGTFVSGLVMSARWFNDDDQRFPLDVALVFDAEVMPAGGLPEHLLFERISEVVRAHPEVHVWNCSFGAAPLGNIEYGTLAQDLDALSDDLGVLFVQAAGNFPNLRTWPPTPAVAIGDDLASPAEAIRSMAVGARAHNGGYVPQEMPSSYSRRGPSFALHVKPDVSHWAGDMNQSGSLGGHGVKSIVPSGMSAESVGTSFATPIVSSIAANVWDALATSNATAPRPELVKGLIVHSALLHDQTGIDSDHRNYFGWGTPPSSALVLGGDPHIFTTVHEVVLTPGSDWYKQPFPVPTQLLTPEGKFHGEVLLTLSYAPPINPAFGSEAVRTDVSGAFGYMTQTPEGRSRFRSITPQEVVGGYWESQQVADGKWSPLKSHRKRYPQGTGRGTWALRLSMTERVDDEAHQEQRVFAIVSFRALAPDVDIYSTGVREVNRLGYVNKVMAPATRLRVDG</sequence>
<proteinExistence type="inferred from homology"/>
<keyword evidence="8" id="KW-1185">Reference proteome</keyword>
<dbReference type="Pfam" id="PF00082">
    <property type="entry name" value="Peptidase_S8"/>
    <property type="match status" value="1"/>
</dbReference>
<evidence type="ECO:0000259" key="6">
    <source>
        <dbReference type="Pfam" id="PF00082"/>
    </source>
</evidence>
<gene>
    <name evidence="7" type="ORF">GCM10025869_35900</name>
</gene>
<feature type="active site" description="Charge relay system" evidence="5">
    <location>
        <position position="508"/>
    </location>
</feature>
<evidence type="ECO:0000256" key="4">
    <source>
        <dbReference type="ARBA" id="ARBA00022825"/>
    </source>
</evidence>
<dbReference type="InterPro" id="IPR036852">
    <property type="entry name" value="Peptidase_S8/S53_dom_sf"/>
</dbReference>
<name>A0ABQ6JZX7_9MICO</name>
<dbReference type="EMBL" id="BSVA01000001">
    <property type="protein sequence ID" value="GMA93061.1"/>
    <property type="molecule type" value="Genomic_DNA"/>
</dbReference>
<keyword evidence="2 5" id="KW-0645">Protease</keyword>
<reference evidence="8" key="1">
    <citation type="journal article" date="2019" name="Int. J. Syst. Evol. Microbiol.">
        <title>The Global Catalogue of Microorganisms (GCM) 10K type strain sequencing project: providing services to taxonomists for standard genome sequencing and annotation.</title>
        <authorList>
            <consortium name="The Broad Institute Genomics Platform"/>
            <consortium name="The Broad Institute Genome Sequencing Center for Infectious Disease"/>
            <person name="Wu L."/>
            <person name="Ma J."/>
        </authorList>
    </citation>
    <scope>NUCLEOTIDE SEQUENCE [LARGE SCALE GENOMIC DNA]</scope>
    <source>
        <strain evidence="8">NBRC 108755</strain>
    </source>
</reference>
<dbReference type="InterPro" id="IPR050131">
    <property type="entry name" value="Peptidase_S8_subtilisin-like"/>
</dbReference>
<evidence type="ECO:0000256" key="3">
    <source>
        <dbReference type="ARBA" id="ARBA00022801"/>
    </source>
</evidence>
<accession>A0ABQ6JZX7</accession>
<dbReference type="PRINTS" id="PR00723">
    <property type="entry name" value="SUBTILISIN"/>
</dbReference>
<dbReference type="PROSITE" id="PS51892">
    <property type="entry name" value="SUBTILASE"/>
    <property type="match status" value="1"/>
</dbReference>
<feature type="active site" description="Charge relay system" evidence="5">
    <location>
        <position position="283"/>
    </location>
</feature>
<comment type="similarity">
    <text evidence="1 5">Belongs to the peptidase S8 family.</text>
</comment>
<dbReference type="Proteomes" id="UP001157069">
    <property type="component" value="Unassembled WGS sequence"/>
</dbReference>
<evidence type="ECO:0000313" key="7">
    <source>
        <dbReference type="EMBL" id="GMA93061.1"/>
    </source>
</evidence>
<feature type="active site" description="Charge relay system" evidence="5">
    <location>
        <position position="311"/>
    </location>
</feature>
<dbReference type="InterPro" id="IPR000209">
    <property type="entry name" value="Peptidase_S8/S53_dom"/>
</dbReference>
<dbReference type="PANTHER" id="PTHR43806:SF11">
    <property type="entry name" value="CEREVISIN-RELATED"/>
    <property type="match status" value="1"/>
</dbReference>
<evidence type="ECO:0000256" key="5">
    <source>
        <dbReference type="PROSITE-ProRule" id="PRU01240"/>
    </source>
</evidence>
<dbReference type="PANTHER" id="PTHR43806">
    <property type="entry name" value="PEPTIDASE S8"/>
    <property type="match status" value="1"/>
</dbReference>
<evidence type="ECO:0000256" key="1">
    <source>
        <dbReference type="ARBA" id="ARBA00011073"/>
    </source>
</evidence>